<comment type="subcellular location">
    <subcellularLocation>
        <location evidence="5">Cytoplasm</location>
    </subcellularLocation>
</comment>
<keyword evidence="3 5" id="KW-0949">S-adenosyl-L-methionine</keyword>
<reference evidence="6" key="1">
    <citation type="journal article" date="2014" name="Int. J. Syst. Evol. Microbiol.">
        <title>Complete genome sequence of Corynebacterium casei LMG S-19264T (=DSM 44701T), isolated from a smear-ripened cheese.</title>
        <authorList>
            <consortium name="US DOE Joint Genome Institute (JGI-PGF)"/>
            <person name="Walter F."/>
            <person name="Albersmeier A."/>
            <person name="Kalinowski J."/>
            <person name="Ruckert C."/>
        </authorList>
    </citation>
    <scope>NUCLEOTIDE SEQUENCE</scope>
    <source>
        <strain evidence="6">NBRC 108769</strain>
    </source>
</reference>
<gene>
    <name evidence="5 6" type="primary">rlmH</name>
    <name evidence="6" type="ORF">GCM10007940_01680</name>
</gene>
<proteinExistence type="inferred from homology"/>
<evidence type="ECO:0000313" key="6">
    <source>
        <dbReference type="EMBL" id="GLR15553.1"/>
    </source>
</evidence>
<dbReference type="PIRSF" id="PIRSF004505">
    <property type="entry name" value="MT_bac"/>
    <property type="match status" value="1"/>
</dbReference>
<comment type="function">
    <text evidence="5">Specifically methylates the pseudouridine at position 1915 (m3Psi1915) in 23S rRNA.</text>
</comment>
<dbReference type="InterPro" id="IPR003742">
    <property type="entry name" value="RlmH-like"/>
</dbReference>
<evidence type="ECO:0000313" key="7">
    <source>
        <dbReference type="Proteomes" id="UP001156666"/>
    </source>
</evidence>
<feature type="binding site" evidence="5">
    <location>
        <begin position="123"/>
        <end position="128"/>
    </location>
    <ligand>
        <name>S-adenosyl-L-methionine</name>
        <dbReference type="ChEBI" id="CHEBI:59789"/>
    </ligand>
</feature>
<protein>
    <recommendedName>
        <fullName evidence="5">Ribosomal RNA large subunit methyltransferase H</fullName>
        <ecNumber evidence="5">2.1.1.177</ecNumber>
    </recommendedName>
    <alternativeName>
        <fullName evidence="5">23S rRNA (pseudouridine1915-N3)-methyltransferase</fullName>
    </alternativeName>
    <alternativeName>
        <fullName evidence="5">23S rRNA m3Psi1915 methyltransferase</fullName>
    </alternativeName>
    <alternativeName>
        <fullName evidence="5">rRNA (pseudouridine-N3-)-methyltransferase RlmH</fullName>
    </alternativeName>
</protein>
<comment type="caution">
    <text evidence="6">The sequence shown here is derived from an EMBL/GenBank/DDBJ whole genome shotgun (WGS) entry which is preliminary data.</text>
</comment>
<sequence>MKFEYWVIAKTKEKYFISAEAEFLKRIKRYTKLTYKVFNDVKGHGNDPAVIKTKEAEMILSQLDPQDYLILLDERGKQYTSVEFSEKINRFHISSYKRVIFLTGGAYGFHQSVYDQSKEMLSLSKMTFSHQMIRTFFLEQMYRAFTILNGEKYHNE</sequence>
<dbReference type="Pfam" id="PF02590">
    <property type="entry name" value="SPOUT_MTase"/>
    <property type="match status" value="1"/>
</dbReference>
<dbReference type="RefSeq" id="WP_235292445.1">
    <property type="nucleotide sequence ID" value="NZ_BSOH01000001.1"/>
</dbReference>
<dbReference type="AlphaFoldDB" id="A0AA37WBY8"/>
<reference evidence="6" key="2">
    <citation type="submission" date="2023-01" db="EMBL/GenBank/DDBJ databases">
        <title>Draft genome sequence of Portibacter lacus strain NBRC 108769.</title>
        <authorList>
            <person name="Sun Q."/>
            <person name="Mori K."/>
        </authorList>
    </citation>
    <scope>NUCLEOTIDE SEQUENCE</scope>
    <source>
        <strain evidence="6">NBRC 108769</strain>
    </source>
</reference>
<feature type="binding site" evidence="5">
    <location>
        <position position="72"/>
    </location>
    <ligand>
        <name>S-adenosyl-L-methionine</name>
        <dbReference type="ChEBI" id="CHEBI:59789"/>
    </ligand>
</feature>
<dbReference type="Proteomes" id="UP001156666">
    <property type="component" value="Unassembled WGS sequence"/>
</dbReference>
<evidence type="ECO:0000256" key="5">
    <source>
        <dbReference type="HAMAP-Rule" id="MF_00658"/>
    </source>
</evidence>
<dbReference type="InterPro" id="IPR029026">
    <property type="entry name" value="tRNA_m1G_MTases_N"/>
</dbReference>
<feature type="binding site" evidence="5">
    <location>
        <position position="104"/>
    </location>
    <ligand>
        <name>S-adenosyl-L-methionine</name>
        <dbReference type="ChEBI" id="CHEBI:59789"/>
    </ligand>
</feature>
<dbReference type="InterPro" id="IPR029028">
    <property type="entry name" value="Alpha/beta_knot_MTases"/>
</dbReference>
<dbReference type="SUPFAM" id="SSF75217">
    <property type="entry name" value="alpha/beta knot"/>
    <property type="match status" value="1"/>
</dbReference>
<keyword evidence="2 5" id="KW-0808">Transferase</keyword>
<organism evidence="6 7">
    <name type="scientific">Portibacter lacus</name>
    <dbReference type="NCBI Taxonomy" id="1099794"/>
    <lineage>
        <taxon>Bacteria</taxon>
        <taxon>Pseudomonadati</taxon>
        <taxon>Bacteroidota</taxon>
        <taxon>Saprospiria</taxon>
        <taxon>Saprospirales</taxon>
        <taxon>Haliscomenobacteraceae</taxon>
        <taxon>Portibacter</taxon>
    </lineage>
</organism>
<dbReference type="PANTHER" id="PTHR33603">
    <property type="entry name" value="METHYLTRANSFERASE"/>
    <property type="match status" value="1"/>
</dbReference>
<keyword evidence="5" id="KW-0698">rRNA processing</keyword>
<evidence type="ECO:0000256" key="2">
    <source>
        <dbReference type="ARBA" id="ARBA00022679"/>
    </source>
</evidence>
<dbReference type="GO" id="GO:0070038">
    <property type="term" value="F:rRNA (pseudouridine-N3-)-methyltransferase activity"/>
    <property type="evidence" value="ECO:0007669"/>
    <property type="project" value="UniProtKB-UniRule"/>
</dbReference>
<keyword evidence="1 5" id="KW-0489">Methyltransferase</keyword>
<keyword evidence="7" id="KW-1185">Reference proteome</keyword>
<accession>A0AA37WBY8</accession>
<dbReference type="GO" id="GO:0005737">
    <property type="term" value="C:cytoplasm"/>
    <property type="evidence" value="ECO:0007669"/>
    <property type="project" value="UniProtKB-SubCell"/>
</dbReference>
<comment type="subunit">
    <text evidence="5">Homodimer.</text>
</comment>
<evidence type="ECO:0000256" key="3">
    <source>
        <dbReference type="ARBA" id="ARBA00022691"/>
    </source>
</evidence>
<comment type="catalytic activity">
    <reaction evidence="5">
        <text>pseudouridine(1915) in 23S rRNA + S-adenosyl-L-methionine = N(3)-methylpseudouridine(1915) in 23S rRNA + S-adenosyl-L-homocysteine + H(+)</text>
        <dbReference type="Rhea" id="RHEA:42752"/>
        <dbReference type="Rhea" id="RHEA-COMP:10221"/>
        <dbReference type="Rhea" id="RHEA-COMP:10222"/>
        <dbReference type="ChEBI" id="CHEBI:15378"/>
        <dbReference type="ChEBI" id="CHEBI:57856"/>
        <dbReference type="ChEBI" id="CHEBI:59789"/>
        <dbReference type="ChEBI" id="CHEBI:65314"/>
        <dbReference type="ChEBI" id="CHEBI:74486"/>
        <dbReference type="EC" id="2.1.1.177"/>
    </reaction>
</comment>
<dbReference type="HAMAP" id="MF_00658">
    <property type="entry name" value="23SrRNA_methyltr_H"/>
    <property type="match status" value="1"/>
</dbReference>
<dbReference type="PANTHER" id="PTHR33603:SF1">
    <property type="entry name" value="RIBOSOMAL RNA LARGE SUBUNIT METHYLTRANSFERASE H"/>
    <property type="match status" value="1"/>
</dbReference>
<dbReference type="CDD" id="cd18081">
    <property type="entry name" value="RlmH-like"/>
    <property type="match status" value="1"/>
</dbReference>
<comment type="similarity">
    <text evidence="4 5">Belongs to the RNA methyltransferase RlmH family.</text>
</comment>
<name>A0AA37WBY8_9BACT</name>
<dbReference type="Gene3D" id="3.40.1280.10">
    <property type="match status" value="1"/>
</dbReference>
<evidence type="ECO:0000256" key="4">
    <source>
        <dbReference type="ARBA" id="ARBA00038303"/>
    </source>
</evidence>
<evidence type="ECO:0000256" key="1">
    <source>
        <dbReference type="ARBA" id="ARBA00022603"/>
    </source>
</evidence>
<dbReference type="EMBL" id="BSOH01000001">
    <property type="protein sequence ID" value="GLR15553.1"/>
    <property type="molecule type" value="Genomic_DNA"/>
</dbReference>
<dbReference type="EC" id="2.1.1.177" evidence="5"/>
<keyword evidence="5" id="KW-0963">Cytoplasm</keyword>